<feature type="compositionally biased region" description="Polar residues" evidence="5">
    <location>
        <begin position="220"/>
        <end position="233"/>
    </location>
</feature>
<feature type="region of interest" description="Disordered" evidence="5">
    <location>
        <begin position="669"/>
        <end position="694"/>
    </location>
</feature>
<dbReference type="InterPro" id="IPR008942">
    <property type="entry name" value="ENTH_VHS"/>
</dbReference>
<protein>
    <recommendedName>
        <fullName evidence="6">ENTH domain-containing protein</fullName>
    </recommendedName>
</protein>
<accession>W4G1Q1</accession>
<dbReference type="CDD" id="cd03572">
    <property type="entry name" value="ENTH_like_Tepsin"/>
    <property type="match status" value="1"/>
</dbReference>
<feature type="region of interest" description="Disordered" evidence="5">
    <location>
        <begin position="128"/>
        <end position="388"/>
    </location>
</feature>
<evidence type="ECO:0000256" key="2">
    <source>
        <dbReference type="ARBA" id="ARBA00004601"/>
    </source>
</evidence>
<dbReference type="InterPro" id="IPR013809">
    <property type="entry name" value="ENTH"/>
</dbReference>
<dbReference type="PROSITE" id="PS50942">
    <property type="entry name" value="ENTH"/>
    <property type="match status" value="1"/>
</dbReference>
<feature type="region of interest" description="Disordered" evidence="5">
    <location>
        <begin position="426"/>
        <end position="453"/>
    </location>
</feature>
<dbReference type="InterPro" id="IPR035802">
    <property type="entry name" value="ENTH/VHS_tepsin"/>
</dbReference>
<reference evidence="7" key="1">
    <citation type="submission" date="2013-12" db="EMBL/GenBank/DDBJ databases">
        <title>The Genome Sequence of Aphanomyces astaci APO3.</title>
        <authorList>
            <consortium name="The Broad Institute Genomics Platform"/>
            <person name="Russ C."/>
            <person name="Tyler B."/>
            <person name="van West P."/>
            <person name="Dieguez-Uribeondo J."/>
            <person name="Young S.K."/>
            <person name="Zeng Q."/>
            <person name="Gargeya S."/>
            <person name="Fitzgerald M."/>
            <person name="Abouelleil A."/>
            <person name="Alvarado L."/>
            <person name="Chapman S.B."/>
            <person name="Gainer-Dewar J."/>
            <person name="Goldberg J."/>
            <person name="Griggs A."/>
            <person name="Gujja S."/>
            <person name="Hansen M."/>
            <person name="Howarth C."/>
            <person name="Imamovic A."/>
            <person name="Ireland A."/>
            <person name="Larimer J."/>
            <person name="McCowan C."/>
            <person name="Murphy C."/>
            <person name="Pearson M."/>
            <person name="Poon T.W."/>
            <person name="Priest M."/>
            <person name="Roberts A."/>
            <person name="Saif S."/>
            <person name="Shea T."/>
            <person name="Sykes S."/>
            <person name="Wortman J."/>
            <person name="Nusbaum C."/>
            <person name="Birren B."/>
        </authorList>
    </citation>
    <scope>NUCLEOTIDE SEQUENCE [LARGE SCALE GENOMIC DNA]</scope>
    <source>
        <strain evidence="7">APO3</strain>
    </source>
</reference>
<feature type="region of interest" description="Disordered" evidence="5">
    <location>
        <begin position="604"/>
        <end position="627"/>
    </location>
</feature>
<evidence type="ECO:0000256" key="1">
    <source>
        <dbReference type="ARBA" id="ARBA00004541"/>
    </source>
</evidence>
<dbReference type="GO" id="GO:0032588">
    <property type="term" value="C:trans-Golgi network membrane"/>
    <property type="evidence" value="ECO:0007669"/>
    <property type="project" value="TreeGrafter"/>
</dbReference>
<feature type="compositionally biased region" description="Low complexity" evidence="5">
    <location>
        <begin position="247"/>
        <end position="270"/>
    </location>
</feature>
<dbReference type="GO" id="GO:0031410">
    <property type="term" value="C:cytoplasmic vesicle"/>
    <property type="evidence" value="ECO:0007669"/>
    <property type="project" value="UniProtKB-SubCell"/>
</dbReference>
<dbReference type="AlphaFoldDB" id="W4G1Q1"/>
<dbReference type="VEuPathDB" id="FungiDB:H257_12007"/>
<dbReference type="PANTHER" id="PTHR21514:SF0">
    <property type="entry name" value="AP-4 COMPLEX ACCESSORY SUBUNIT TEPSIN"/>
    <property type="match status" value="1"/>
</dbReference>
<organism evidence="7">
    <name type="scientific">Aphanomyces astaci</name>
    <name type="common">Crayfish plague agent</name>
    <dbReference type="NCBI Taxonomy" id="112090"/>
    <lineage>
        <taxon>Eukaryota</taxon>
        <taxon>Sar</taxon>
        <taxon>Stramenopiles</taxon>
        <taxon>Oomycota</taxon>
        <taxon>Saprolegniomycetes</taxon>
        <taxon>Saprolegniales</taxon>
        <taxon>Verrucalvaceae</taxon>
        <taxon>Aphanomyces</taxon>
    </lineage>
</organism>
<dbReference type="Gene3D" id="1.25.40.90">
    <property type="match status" value="1"/>
</dbReference>
<feature type="compositionally biased region" description="Polar residues" evidence="5">
    <location>
        <begin position="137"/>
        <end position="161"/>
    </location>
</feature>
<feature type="compositionally biased region" description="Low complexity" evidence="5">
    <location>
        <begin position="604"/>
        <end position="616"/>
    </location>
</feature>
<evidence type="ECO:0000256" key="3">
    <source>
        <dbReference type="ARBA" id="ARBA00023034"/>
    </source>
</evidence>
<proteinExistence type="predicted"/>
<evidence type="ECO:0000256" key="5">
    <source>
        <dbReference type="SAM" id="MobiDB-lite"/>
    </source>
</evidence>
<dbReference type="InterPro" id="IPR039273">
    <property type="entry name" value="TEPSIN"/>
</dbReference>
<name>W4G1Q1_APHAT</name>
<dbReference type="SUPFAM" id="SSF48464">
    <property type="entry name" value="ENTH/VHS domain"/>
    <property type="match status" value="1"/>
</dbReference>
<evidence type="ECO:0000259" key="6">
    <source>
        <dbReference type="PROSITE" id="PS50942"/>
    </source>
</evidence>
<dbReference type="OrthoDB" id="118154at2759"/>
<keyword evidence="3" id="KW-0333">Golgi apparatus</keyword>
<dbReference type="PANTHER" id="PTHR21514">
    <property type="entry name" value="AP-4 COMPLEX ACCESSORY SUBUNIT TEPSIN"/>
    <property type="match status" value="1"/>
</dbReference>
<dbReference type="Pfam" id="PF01417">
    <property type="entry name" value="ENTH"/>
    <property type="match status" value="1"/>
</dbReference>
<comment type="subcellular location">
    <subcellularLocation>
        <location evidence="1">Cytoplasmic vesicle</location>
    </subcellularLocation>
    <subcellularLocation>
        <location evidence="2">Golgi apparatus</location>
        <location evidence="2">trans-Golgi network</location>
    </subcellularLocation>
</comment>
<dbReference type="EMBL" id="KI913150">
    <property type="protein sequence ID" value="ETV73201.1"/>
    <property type="molecule type" value="Genomic_DNA"/>
</dbReference>
<gene>
    <name evidence="7" type="ORF">H257_12007</name>
</gene>
<dbReference type="RefSeq" id="XP_009837407.1">
    <property type="nucleotide sequence ID" value="XM_009839105.1"/>
</dbReference>
<keyword evidence="4" id="KW-0968">Cytoplasmic vesicle</keyword>
<sequence>MSRELLSEATSIHEGPVPGYLLDQISRQLGANDGTPADKIADFLLNRMGKSNMNVKLKAMQVINHCLKCGDAAFNHHIRQDEPTIRALSNFQGTADPAYGDEKNRRVRMAALEMLNYLGVPASFNKDGGPGTFMPQPFTTSPPANTNSWGNNPAAHSSQRGNVPPSAPHPSQNGQFRNPGASNGPWGSSPATSAPRSPPAPYRDTPPNAPSYGHNPQPPSQYGHNPPSQYRHNQQPAQPGPPQYGNSSHESSWRGSTTSSSTTGATSGPSKNAPGGVWSSSGYEKKEPTAQEMIPSRWNSARDNRPTVLIGPKTSLFGAARPMPPVVGNMQHQTSSSSGGFGSFVPPPAPPSSSSFGGPSAGHRGGGISGLSQPVSDRPKSSIEQTLDDVKRKGFMLKDMWDRRNMDRSMASSLAEHDDYVNRNATLDSRGQTYQPQPTTGSSDKSGHNSRTSSSLILPGVVYLDSSFDWEYERSLIDDLCPPGGLARAPPAENLARFLELAKSLDMTILGDLLLDKLEDDSWQVRLKGLCVWEALLEAPGCAHYADWLHENVDLLQHVGQDPKAAVATKAKRVLQLVGAEMSTPPVQKNQTQVDLLAMHDLNLQSPPFQPQNQNQTHAPPPENLLDLTFSPVQSVTATTDVPLLLLSPTAPLPPDASRHLGEFGKDLFTLANSPRNSPQPPAPQPEKSAFSFM</sequence>
<evidence type="ECO:0000313" key="7">
    <source>
        <dbReference type="EMBL" id="ETV73201.1"/>
    </source>
</evidence>
<feature type="compositionally biased region" description="Gly residues" evidence="5">
    <location>
        <begin position="359"/>
        <end position="369"/>
    </location>
</feature>
<evidence type="ECO:0000256" key="4">
    <source>
        <dbReference type="ARBA" id="ARBA00023329"/>
    </source>
</evidence>
<feature type="domain" description="ENTH" evidence="6">
    <location>
        <begin position="1"/>
        <end position="128"/>
    </location>
</feature>
<dbReference type="GeneID" id="20814003"/>